<evidence type="ECO:0000313" key="2">
    <source>
        <dbReference type="Proteomes" id="UP000675881"/>
    </source>
</evidence>
<proteinExistence type="predicted"/>
<accession>A0A7R8H4B1</accession>
<keyword evidence="2" id="KW-1185">Reference proteome</keyword>
<evidence type="ECO:0000313" key="1">
    <source>
        <dbReference type="EMBL" id="CAF2854444.1"/>
    </source>
</evidence>
<dbReference type="AlphaFoldDB" id="A0A7R8H4B1"/>
<name>A0A7R8H4B1_LEPSM</name>
<gene>
    <name evidence="1" type="ORF">LSAA_5656</name>
</gene>
<sequence>MGSSPSSIASIQQSPGILEQHPQEEILMLQNGTSSPSVVVSSSVSSPIVVNSSTSPSCSSVAIPLGEKTTSAHYTGKKRHRGAQAGGEKSSVIRGEQVGSKIINFKCKESSINFLKSDVFSPEAAIYGSQIKDFIEGKFCLGKDQHDELESPAINRGLRQLEEGYVFGILNKIHRVSRLSLSPVLAAMEIIK</sequence>
<dbReference type="Proteomes" id="UP000675881">
    <property type="component" value="Chromosome 14"/>
</dbReference>
<organism evidence="1 2">
    <name type="scientific">Lepeophtheirus salmonis</name>
    <name type="common">Salmon louse</name>
    <name type="synonym">Caligus salmonis</name>
    <dbReference type="NCBI Taxonomy" id="72036"/>
    <lineage>
        <taxon>Eukaryota</taxon>
        <taxon>Metazoa</taxon>
        <taxon>Ecdysozoa</taxon>
        <taxon>Arthropoda</taxon>
        <taxon>Crustacea</taxon>
        <taxon>Multicrustacea</taxon>
        <taxon>Hexanauplia</taxon>
        <taxon>Copepoda</taxon>
        <taxon>Siphonostomatoida</taxon>
        <taxon>Caligidae</taxon>
        <taxon>Lepeophtheirus</taxon>
    </lineage>
</organism>
<reference evidence="1" key="1">
    <citation type="submission" date="2021-02" db="EMBL/GenBank/DDBJ databases">
        <authorList>
            <person name="Bekaert M."/>
        </authorList>
    </citation>
    <scope>NUCLEOTIDE SEQUENCE</scope>
    <source>
        <strain evidence="1">IoA-00</strain>
    </source>
</reference>
<dbReference type="EMBL" id="HG994593">
    <property type="protein sequence ID" value="CAF2854444.1"/>
    <property type="molecule type" value="Genomic_DNA"/>
</dbReference>
<protein>
    <submittedName>
        <fullName evidence="1">(salmon louse) hypothetical protein</fullName>
    </submittedName>
</protein>